<evidence type="ECO:0000313" key="10">
    <source>
        <dbReference type="EMBL" id="CAH0477055.1"/>
    </source>
</evidence>
<evidence type="ECO:0000256" key="5">
    <source>
        <dbReference type="ARBA" id="ARBA00022840"/>
    </source>
</evidence>
<name>A0AAU9KVD8_9STRA</name>
<dbReference type="Gene3D" id="1.10.8.60">
    <property type="match status" value="1"/>
</dbReference>
<dbReference type="Proteomes" id="UP001160483">
    <property type="component" value="Unassembled WGS sequence"/>
</dbReference>
<comment type="caution">
    <text evidence="10">The sequence shown here is derived from an EMBL/GenBank/DDBJ whole genome shotgun (WGS) entry which is preliminary data.</text>
</comment>
<comment type="similarity">
    <text evidence="2">Belongs to the rad17/RAD24 family.</text>
</comment>
<evidence type="ECO:0000259" key="9">
    <source>
        <dbReference type="SMART" id="SM00382"/>
    </source>
</evidence>
<dbReference type="AlphaFoldDB" id="A0AAU9KVD8"/>
<dbReference type="Pfam" id="PF21960">
    <property type="entry name" value="RCF1-5-like_lid"/>
    <property type="match status" value="1"/>
</dbReference>
<dbReference type="InterPro" id="IPR003593">
    <property type="entry name" value="AAA+_ATPase"/>
</dbReference>
<evidence type="ECO:0000256" key="7">
    <source>
        <dbReference type="ARBA" id="ARBA00023306"/>
    </source>
</evidence>
<evidence type="ECO:0000256" key="2">
    <source>
        <dbReference type="ARBA" id="ARBA00006168"/>
    </source>
</evidence>
<gene>
    <name evidence="10" type="ORF">PBS003_LOCUS3809</name>
</gene>
<dbReference type="GO" id="GO:0000077">
    <property type="term" value="P:DNA damage checkpoint signaling"/>
    <property type="evidence" value="ECO:0007669"/>
    <property type="project" value="TreeGrafter"/>
</dbReference>
<keyword evidence="6" id="KW-0539">Nucleus</keyword>
<keyword evidence="3" id="KW-0547">Nucleotide-binding</keyword>
<feature type="domain" description="AAA+ ATPase" evidence="9">
    <location>
        <begin position="176"/>
        <end position="588"/>
    </location>
</feature>
<dbReference type="EMBL" id="CAKKTJ010000168">
    <property type="protein sequence ID" value="CAH0477055.1"/>
    <property type="molecule type" value="Genomic_DNA"/>
</dbReference>
<dbReference type="InterPro" id="IPR027417">
    <property type="entry name" value="P-loop_NTPase"/>
</dbReference>
<sequence>MQHGRRRLRQRTEQDAMNNSSSDSDVVLVATSEEIRGNSQALRKMWECPMCTFTNDNVSASRCRVCKRKRPGLSRKTRELSQWLSQPLDKTEPVDVIDSSENDERVEAVGISRVATNLWYSSDNNDKLRTAKLNRGLWADVHTPMTVEDLCVNKKKVQEIVEWLQQNALLRSGVFQKRLLFLYGPPGSGKSTAVRCIAQHLQLVVKEWQDNSAAGRLNYDKMLRKEFWTPQVSGVDDFSDFIHRSSTYAALPVATSRRVPSIGRKRRLPNNEEELGYPQAPSMSAGELILLESWPQPWSKDQSVYEEKLQQIYQHVLDSSSDCHYPVVCIYSDVQGSKIDLEHLSRKFSREVMHSPLTSVISINAVTAGQLKKYLSRVAAKENCAAQSADIQRIIDSSNGDIRHALNMLQLLDNRIVNKMSRLTPASKFGKKKHAFARVKVSSSTSSSARDSFLSDFHVMGKLLHGKILQSKSDDESELKCDANDADYDRILDASAMPLDRVLGLVHANSIAYFTQVEDLSDALDLMSSCEVMVANSYNSVSSSEAFKCLRNVVQAILLRCIAITNKNPAPKAFRPITRPRTYTAKQRIVSRREEMELVTRGGEYGYHYACTGDVFAFEVEPFLTIMDEVGGPSAGRDKTANSCVVDSLALQETVDDEIQNSDEEW</sequence>
<dbReference type="GO" id="GO:0005524">
    <property type="term" value="F:ATP binding"/>
    <property type="evidence" value="ECO:0007669"/>
    <property type="project" value="UniProtKB-KW"/>
</dbReference>
<dbReference type="GO" id="GO:0003689">
    <property type="term" value="F:DNA clamp loader activity"/>
    <property type="evidence" value="ECO:0007669"/>
    <property type="project" value="TreeGrafter"/>
</dbReference>
<dbReference type="SMART" id="SM00382">
    <property type="entry name" value="AAA"/>
    <property type="match status" value="1"/>
</dbReference>
<feature type="region of interest" description="Disordered" evidence="8">
    <location>
        <begin position="1"/>
        <end position="25"/>
    </location>
</feature>
<reference evidence="10" key="1">
    <citation type="submission" date="2021-11" db="EMBL/GenBank/DDBJ databases">
        <authorList>
            <person name="Islam A."/>
            <person name="Islam S."/>
            <person name="Flora M.S."/>
            <person name="Rahman M."/>
            <person name="Ziaur R.M."/>
            <person name="Epstein J.H."/>
            <person name="Hassan M."/>
            <person name="Klassen M."/>
            <person name="Woodard K."/>
            <person name="Webb A."/>
            <person name="Webby R.J."/>
            <person name="El Zowalaty M.E."/>
        </authorList>
    </citation>
    <scope>NUCLEOTIDE SEQUENCE</scope>
    <source>
        <strain evidence="10">Pbs3</strain>
    </source>
</reference>
<evidence type="ECO:0000256" key="8">
    <source>
        <dbReference type="SAM" id="MobiDB-lite"/>
    </source>
</evidence>
<evidence type="ECO:0000256" key="4">
    <source>
        <dbReference type="ARBA" id="ARBA00022763"/>
    </source>
</evidence>
<evidence type="ECO:0000256" key="1">
    <source>
        <dbReference type="ARBA" id="ARBA00004123"/>
    </source>
</evidence>
<dbReference type="GO" id="GO:0005634">
    <property type="term" value="C:nucleus"/>
    <property type="evidence" value="ECO:0007669"/>
    <property type="project" value="UniProtKB-SubCell"/>
</dbReference>
<keyword evidence="4" id="KW-0227">DNA damage</keyword>
<dbReference type="Gene3D" id="3.40.50.300">
    <property type="entry name" value="P-loop containing nucleotide triphosphate hydrolases"/>
    <property type="match status" value="1"/>
</dbReference>
<evidence type="ECO:0000256" key="3">
    <source>
        <dbReference type="ARBA" id="ARBA00022741"/>
    </source>
</evidence>
<dbReference type="PANTHER" id="PTHR12172">
    <property type="entry name" value="CELL CYCLE CHECKPOINT PROTEIN RAD17"/>
    <property type="match status" value="1"/>
</dbReference>
<dbReference type="GO" id="GO:0006281">
    <property type="term" value="P:DNA repair"/>
    <property type="evidence" value="ECO:0007669"/>
    <property type="project" value="InterPro"/>
</dbReference>
<dbReference type="GO" id="GO:0033314">
    <property type="term" value="P:mitotic DNA replication checkpoint signaling"/>
    <property type="evidence" value="ECO:0007669"/>
    <property type="project" value="TreeGrafter"/>
</dbReference>
<evidence type="ECO:0000256" key="6">
    <source>
        <dbReference type="ARBA" id="ARBA00023242"/>
    </source>
</evidence>
<keyword evidence="7" id="KW-0131">Cell cycle</keyword>
<proteinExistence type="inferred from homology"/>
<comment type="subcellular location">
    <subcellularLocation>
        <location evidence="1">Nucleus</location>
    </subcellularLocation>
</comment>
<dbReference type="PANTHER" id="PTHR12172:SF0">
    <property type="entry name" value="CELL CYCLE CHECKPOINT PROTEIN RAD17"/>
    <property type="match status" value="1"/>
</dbReference>
<keyword evidence="5" id="KW-0067">ATP-binding</keyword>
<dbReference type="InterPro" id="IPR004582">
    <property type="entry name" value="Checkpoint_prot_Rad17_Rad24"/>
</dbReference>
<dbReference type="SUPFAM" id="SSF52540">
    <property type="entry name" value="P-loop containing nucleoside triphosphate hydrolases"/>
    <property type="match status" value="1"/>
</dbReference>
<evidence type="ECO:0000313" key="11">
    <source>
        <dbReference type="Proteomes" id="UP001160483"/>
    </source>
</evidence>
<dbReference type="Pfam" id="PF03215">
    <property type="entry name" value="Rad17"/>
    <property type="match status" value="1"/>
</dbReference>
<protein>
    <recommendedName>
        <fullName evidence="9">AAA+ ATPase domain-containing protein</fullName>
    </recommendedName>
</protein>
<dbReference type="GO" id="GO:0003682">
    <property type="term" value="F:chromatin binding"/>
    <property type="evidence" value="ECO:0007669"/>
    <property type="project" value="TreeGrafter"/>
</dbReference>
<organism evidence="10 11">
    <name type="scientific">Peronospora belbahrii</name>
    <dbReference type="NCBI Taxonomy" id="622444"/>
    <lineage>
        <taxon>Eukaryota</taxon>
        <taxon>Sar</taxon>
        <taxon>Stramenopiles</taxon>
        <taxon>Oomycota</taxon>
        <taxon>Peronosporomycetes</taxon>
        <taxon>Peronosporales</taxon>
        <taxon>Peronosporaceae</taxon>
        <taxon>Peronospora</taxon>
    </lineage>
</organism>
<accession>A0AAU9KVD8</accession>
<dbReference type="Gene3D" id="4.10.1060.10">
    <property type="entry name" value="Zinc finger, RanBP2-type"/>
    <property type="match status" value="1"/>
</dbReference>